<name>A0A1L9NV19_9RHOB</name>
<comment type="caution">
    <text evidence="2">The sequence shown here is derived from an EMBL/GenBank/DDBJ whole genome shotgun (WGS) entry which is preliminary data.</text>
</comment>
<dbReference type="AlphaFoldDB" id="A0A1L9NV19"/>
<keyword evidence="3" id="KW-1185">Reference proteome</keyword>
<protein>
    <submittedName>
        <fullName evidence="2">Uncharacterized protein</fullName>
    </submittedName>
</protein>
<organism evidence="2 3">
    <name type="scientific">Planktotalea frisia</name>
    <dbReference type="NCBI Taxonomy" id="696762"/>
    <lineage>
        <taxon>Bacteria</taxon>
        <taxon>Pseudomonadati</taxon>
        <taxon>Pseudomonadota</taxon>
        <taxon>Alphaproteobacteria</taxon>
        <taxon>Rhodobacterales</taxon>
        <taxon>Paracoccaceae</taxon>
        <taxon>Planktotalea</taxon>
    </lineage>
</organism>
<keyword evidence="1" id="KW-0732">Signal</keyword>
<proteinExistence type="predicted"/>
<feature type="chain" id="PRO_5013064036" evidence="1">
    <location>
        <begin position="22"/>
        <end position="150"/>
    </location>
</feature>
<dbReference type="STRING" id="696762.PFRI_26090"/>
<accession>A0A1L9NV19</accession>
<evidence type="ECO:0000313" key="3">
    <source>
        <dbReference type="Proteomes" id="UP000184514"/>
    </source>
</evidence>
<dbReference type="OrthoDB" id="7868442at2"/>
<reference evidence="2 3" key="1">
    <citation type="submission" date="2016-10" db="EMBL/GenBank/DDBJ databases">
        <title>Genome sequence of Planktotalea frisia SH6-1.</title>
        <authorList>
            <person name="Poehlein A."/>
            <person name="Bakenhus I."/>
            <person name="Voget S."/>
            <person name="Brinkhoff T."/>
            <person name="Simon M."/>
        </authorList>
    </citation>
    <scope>NUCLEOTIDE SEQUENCE [LARGE SCALE GENOMIC DNA]</scope>
    <source>
        <strain evidence="2 3">SH6-1</strain>
    </source>
</reference>
<feature type="signal peptide" evidence="1">
    <location>
        <begin position="1"/>
        <end position="21"/>
    </location>
</feature>
<gene>
    <name evidence="2" type="ORF">PFRI_26090</name>
</gene>
<dbReference type="EMBL" id="MLCB01000154">
    <property type="protein sequence ID" value="OJI93150.1"/>
    <property type="molecule type" value="Genomic_DNA"/>
</dbReference>
<dbReference type="Proteomes" id="UP000184514">
    <property type="component" value="Unassembled WGS sequence"/>
</dbReference>
<evidence type="ECO:0000313" key="2">
    <source>
        <dbReference type="EMBL" id="OJI93150.1"/>
    </source>
</evidence>
<sequence>MFRTIFQLCGNILLLASVANAQSQPSRNIFFGFEFVLSPIAVKWSCGGDRAEDLIVFEALIEAFPGDAEAAGLSAEIERTLQALERGGGLSVIFGNHLSGEQEAQICDAAEALSVDWATPEHLKSGGEGGMSAAQSAAWDEFWQVIERSS</sequence>
<evidence type="ECO:0000256" key="1">
    <source>
        <dbReference type="SAM" id="SignalP"/>
    </source>
</evidence>
<dbReference type="RefSeq" id="WP_072631143.1">
    <property type="nucleotide sequence ID" value="NZ_MLCB01000154.1"/>
</dbReference>